<accession>A0A4C1V7J9</accession>
<dbReference type="AlphaFoldDB" id="A0A4C1V7J9"/>
<name>A0A4C1V7J9_EUMVA</name>
<protein>
    <submittedName>
        <fullName evidence="2">Uncharacterized protein</fullName>
    </submittedName>
</protein>
<organism evidence="2 3">
    <name type="scientific">Eumeta variegata</name>
    <name type="common">Bagworm moth</name>
    <name type="synonym">Eumeta japonica</name>
    <dbReference type="NCBI Taxonomy" id="151549"/>
    <lineage>
        <taxon>Eukaryota</taxon>
        <taxon>Metazoa</taxon>
        <taxon>Ecdysozoa</taxon>
        <taxon>Arthropoda</taxon>
        <taxon>Hexapoda</taxon>
        <taxon>Insecta</taxon>
        <taxon>Pterygota</taxon>
        <taxon>Neoptera</taxon>
        <taxon>Endopterygota</taxon>
        <taxon>Lepidoptera</taxon>
        <taxon>Glossata</taxon>
        <taxon>Ditrysia</taxon>
        <taxon>Tineoidea</taxon>
        <taxon>Psychidae</taxon>
        <taxon>Oiketicinae</taxon>
        <taxon>Eumeta</taxon>
    </lineage>
</organism>
<gene>
    <name evidence="2" type="ORF">EVAR_21868_1</name>
</gene>
<comment type="caution">
    <text evidence="2">The sequence shown here is derived from an EMBL/GenBank/DDBJ whole genome shotgun (WGS) entry which is preliminary data.</text>
</comment>
<proteinExistence type="predicted"/>
<dbReference type="EMBL" id="BGZK01000294">
    <property type="protein sequence ID" value="GBP34803.1"/>
    <property type="molecule type" value="Genomic_DNA"/>
</dbReference>
<keyword evidence="3" id="KW-1185">Reference proteome</keyword>
<sequence>MSNLPKRRKNFGDESFPKTSLFKGLTTSQRQPRRAERPRAVSANISYAKMTPARTVGGKNVSNDTSIEDIKALLSVITSIDIGELALFAKKFKAAANTVKKIIVLGEHASFVKAIKNNKILSVQIKLAILYRIGKLDQKSQYHSPTRREVPKLCTLHPTALFACLTSGKAAILWLS</sequence>
<evidence type="ECO:0000256" key="1">
    <source>
        <dbReference type="SAM" id="MobiDB-lite"/>
    </source>
</evidence>
<dbReference type="Proteomes" id="UP000299102">
    <property type="component" value="Unassembled WGS sequence"/>
</dbReference>
<feature type="region of interest" description="Disordered" evidence="1">
    <location>
        <begin position="1"/>
        <end position="40"/>
    </location>
</feature>
<evidence type="ECO:0000313" key="3">
    <source>
        <dbReference type="Proteomes" id="UP000299102"/>
    </source>
</evidence>
<evidence type="ECO:0000313" key="2">
    <source>
        <dbReference type="EMBL" id="GBP34803.1"/>
    </source>
</evidence>
<reference evidence="2 3" key="1">
    <citation type="journal article" date="2019" name="Commun. Biol.">
        <title>The bagworm genome reveals a unique fibroin gene that provides high tensile strength.</title>
        <authorList>
            <person name="Kono N."/>
            <person name="Nakamura H."/>
            <person name="Ohtoshi R."/>
            <person name="Tomita M."/>
            <person name="Numata K."/>
            <person name="Arakawa K."/>
        </authorList>
    </citation>
    <scope>NUCLEOTIDE SEQUENCE [LARGE SCALE GENOMIC DNA]</scope>
</reference>